<dbReference type="EMBL" id="LGKP01000039">
    <property type="protein sequence ID" value="KPL80476.1"/>
    <property type="molecule type" value="Genomic_DNA"/>
</dbReference>
<sequence>MTQSSKKSPQRLRVLDQKAARRAASLTPRPLKPAPSTGQSLATFRGRWAGDDQHERLAEVYQLRGLAGLD</sequence>
<proteinExistence type="predicted"/>
<reference evidence="2 3" key="1">
    <citation type="submission" date="2015-07" db="EMBL/GenBank/DDBJ databases">
        <title>Whole genome sequence of Herpetosiphon geysericola DSM 7119.</title>
        <authorList>
            <person name="Hemp J."/>
            <person name="Ward L.M."/>
            <person name="Pace L.A."/>
            <person name="Fischer W.W."/>
        </authorList>
    </citation>
    <scope>NUCLEOTIDE SEQUENCE [LARGE SCALE GENOMIC DNA]</scope>
    <source>
        <strain evidence="2 3">DSM 7119</strain>
    </source>
</reference>
<dbReference type="Proteomes" id="UP000050277">
    <property type="component" value="Unassembled WGS sequence"/>
</dbReference>
<name>A0A0P6XX99_9CHLR</name>
<protein>
    <submittedName>
        <fullName evidence="2">Uncharacterized protein</fullName>
    </submittedName>
</protein>
<organism evidence="2 3">
    <name type="scientific">Herpetosiphon geysericola</name>
    <dbReference type="NCBI Taxonomy" id="70996"/>
    <lineage>
        <taxon>Bacteria</taxon>
        <taxon>Bacillati</taxon>
        <taxon>Chloroflexota</taxon>
        <taxon>Chloroflexia</taxon>
        <taxon>Herpetosiphonales</taxon>
        <taxon>Herpetosiphonaceae</taxon>
        <taxon>Herpetosiphon</taxon>
    </lineage>
</organism>
<evidence type="ECO:0000256" key="1">
    <source>
        <dbReference type="SAM" id="MobiDB-lite"/>
    </source>
</evidence>
<dbReference type="AlphaFoldDB" id="A0A0P6XX99"/>
<gene>
    <name evidence="2" type="ORF">SE18_23875</name>
</gene>
<comment type="caution">
    <text evidence="2">The sequence shown here is derived from an EMBL/GenBank/DDBJ whole genome shotgun (WGS) entry which is preliminary data.</text>
</comment>
<evidence type="ECO:0000313" key="3">
    <source>
        <dbReference type="Proteomes" id="UP000050277"/>
    </source>
</evidence>
<dbReference type="STRING" id="70996.SE18_23875"/>
<accession>A0A0P6XX99</accession>
<keyword evidence="3" id="KW-1185">Reference proteome</keyword>
<evidence type="ECO:0000313" key="2">
    <source>
        <dbReference type="EMBL" id="KPL80476.1"/>
    </source>
</evidence>
<feature type="region of interest" description="Disordered" evidence="1">
    <location>
        <begin position="1"/>
        <end position="46"/>
    </location>
</feature>